<evidence type="ECO:0000313" key="4">
    <source>
        <dbReference type="Proteomes" id="UP000439965"/>
    </source>
</evidence>
<dbReference type="AlphaFoldDB" id="A0A6I4XJ29"/>
<name>A0A6I4XJ29_ENTGA</name>
<feature type="non-terminal residue" evidence="3">
    <location>
        <position position="1"/>
    </location>
</feature>
<dbReference type="RefSeq" id="WP_160806421.1">
    <property type="nucleotide sequence ID" value="NZ_WVTI01000277.1"/>
</dbReference>
<proteinExistence type="predicted"/>
<feature type="non-terminal residue" evidence="3">
    <location>
        <position position="158"/>
    </location>
</feature>
<evidence type="ECO:0000313" key="3">
    <source>
        <dbReference type="EMBL" id="MXS27855.1"/>
    </source>
</evidence>
<dbReference type="InterPro" id="IPR026866">
    <property type="entry name" value="CR006_AAA"/>
</dbReference>
<gene>
    <name evidence="3" type="ORF">GTI89_17585</name>
</gene>
<reference evidence="3 4" key="1">
    <citation type="submission" date="2019-04" db="EMBL/GenBank/DDBJ databases">
        <title>Step-wise assembly of the neonatal virome modulated by breast feeding.</title>
        <authorList>
            <person name="Liang G."/>
            <person name="Bushman F."/>
        </authorList>
    </citation>
    <scope>NUCLEOTIDE SEQUENCE [LARGE SCALE GENOMIC DNA]</scope>
    <source>
        <strain evidence="3 4">E3404</strain>
    </source>
</reference>
<dbReference type="Gene3D" id="3.40.50.300">
    <property type="entry name" value="P-loop containing nucleotide triphosphate hydrolases"/>
    <property type="match status" value="1"/>
</dbReference>
<feature type="domain" description="Protein CR006 P-loop" evidence="2">
    <location>
        <begin position="6"/>
        <end position="157"/>
    </location>
</feature>
<feature type="coiled-coil region" evidence="1">
    <location>
        <begin position="91"/>
        <end position="125"/>
    </location>
</feature>
<protein>
    <submittedName>
        <fullName evidence="3">AAA family ATPase</fullName>
    </submittedName>
</protein>
<sequence length="158" mass="18239">KDKEIELKNKNFIFGKNGSGKSTLCDLIKLQKHYFKVERDKEGKLIEVIDNDRKVLADDQEDKFDVRIFQGFESVIGEDNSLNAIALSGENKDVVSKIKKAEQDLKSLGEEKAELTKAYIKAKKKFDDQDSKIDNWYKRAAKSIKENTQYQVEPNYNK</sequence>
<dbReference type="Pfam" id="PF13166">
    <property type="entry name" value="AAA_13"/>
    <property type="match status" value="1"/>
</dbReference>
<dbReference type="SUPFAM" id="SSF52540">
    <property type="entry name" value="P-loop containing nucleoside triphosphate hydrolases"/>
    <property type="match status" value="1"/>
</dbReference>
<dbReference type="EMBL" id="WVTI01000277">
    <property type="protein sequence ID" value="MXS27855.1"/>
    <property type="molecule type" value="Genomic_DNA"/>
</dbReference>
<organism evidence="3 4">
    <name type="scientific">Enterococcus gallinarum</name>
    <dbReference type="NCBI Taxonomy" id="1353"/>
    <lineage>
        <taxon>Bacteria</taxon>
        <taxon>Bacillati</taxon>
        <taxon>Bacillota</taxon>
        <taxon>Bacilli</taxon>
        <taxon>Lactobacillales</taxon>
        <taxon>Enterococcaceae</taxon>
        <taxon>Enterococcus</taxon>
    </lineage>
</organism>
<evidence type="ECO:0000259" key="2">
    <source>
        <dbReference type="Pfam" id="PF13166"/>
    </source>
</evidence>
<accession>A0A6I4XJ29</accession>
<evidence type="ECO:0000256" key="1">
    <source>
        <dbReference type="SAM" id="Coils"/>
    </source>
</evidence>
<dbReference type="InterPro" id="IPR027417">
    <property type="entry name" value="P-loop_NTPase"/>
</dbReference>
<dbReference type="Proteomes" id="UP000439965">
    <property type="component" value="Unassembled WGS sequence"/>
</dbReference>
<keyword evidence="1" id="KW-0175">Coiled coil</keyword>
<comment type="caution">
    <text evidence="3">The sequence shown here is derived from an EMBL/GenBank/DDBJ whole genome shotgun (WGS) entry which is preliminary data.</text>
</comment>